<protein>
    <submittedName>
        <fullName evidence="2">Uncharacterized protein</fullName>
    </submittedName>
</protein>
<keyword evidence="1" id="KW-0732">Signal</keyword>
<dbReference type="SMR" id="A0A3D0KIE7"/>
<dbReference type="EMBL" id="DOTR01000081">
    <property type="protein sequence ID" value="HCA03246.1"/>
    <property type="molecule type" value="Genomic_DNA"/>
</dbReference>
<reference evidence="2" key="1">
    <citation type="journal article" date="2018" name="Nat. Biotechnol.">
        <title>A standardized bacterial taxonomy based on genome phylogeny substantially revises the tree of life.</title>
        <authorList>
            <person name="Parks D.H."/>
            <person name="Chuvochina M."/>
            <person name="Waite D.W."/>
            <person name="Rinke C."/>
            <person name="Skarshewski A."/>
            <person name="Chaumeil P.A."/>
            <person name="Hugenholtz P."/>
        </authorList>
    </citation>
    <scope>NUCLEOTIDE SEQUENCE [LARGE SCALE GENOMIC DNA]</scope>
    <source>
        <strain evidence="2">UBA11284</strain>
    </source>
</reference>
<accession>A0A3D0KIE7</accession>
<name>A0A3D0KIE7_9GAMM</name>
<sequence length="158" mass="17736">MNAMKKMLLIPTSALLLTAAAGSVQADTLPVDQIDSVLTHATDYGFTHYEEISIKSRGRAEVEGWLDDEWYADIEFSIDSGETLQEERERLITSAWGMSEDDIRQALEVASQEGMIEFEDIDIDKGGMIDVEGRDENGREIEVSLRQDSFQVSNVDRD</sequence>
<dbReference type="AlphaFoldDB" id="A0A3D0KIE7"/>
<comment type="caution">
    <text evidence="2">The sequence shown here is derived from an EMBL/GenBank/DDBJ whole genome shotgun (WGS) entry which is preliminary data.</text>
</comment>
<gene>
    <name evidence="2" type="ORF">DEO68_13980</name>
</gene>
<feature type="signal peptide" evidence="1">
    <location>
        <begin position="1"/>
        <end position="26"/>
    </location>
</feature>
<evidence type="ECO:0000313" key="2">
    <source>
        <dbReference type="EMBL" id="HCA03246.1"/>
    </source>
</evidence>
<evidence type="ECO:0000256" key="1">
    <source>
        <dbReference type="SAM" id="SignalP"/>
    </source>
</evidence>
<proteinExistence type="predicted"/>
<organism evidence="2">
    <name type="scientific">Halomonas campaniensis</name>
    <dbReference type="NCBI Taxonomy" id="213554"/>
    <lineage>
        <taxon>Bacteria</taxon>
        <taxon>Pseudomonadati</taxon>
        <taxon>Pseudomonadota</taxon>
        <taxon>Gammaproteobacteria</taxon>
        <taxon>Oceanospirillales</taxon>
        <taxon>Halomonadaceae</taxon>
        <taxon>Halomonas</taxon>
    </lineage>
</organism>
<feature type="chain" id="PRO_5017828276" evidence="1">
    <location>
        <begin position="27"/>
        <end position="158"/>
    </location>
</feature>